<dbReference type="EMBL" id="VGJX01000867">
    <property type="protein sequence ID" value="MBM3276118.1"/>
    <property type="molecule type" value="Genomic_DNA"/>
</dbReference>
<feature type="non-terminal residue" evidence="1">
    <location>
        <position position="1"/>
    </location>
</feature>
<name>A0A937X695_9BACT</name>
<gene>
    <name evidence="1" type="ORF">FJZ00_13275</name>
</gene>
<organism evidence="1 2">
    <name type="scientific">Candidatus Tanganyikabacteria bacterium</name>
    <dbReference type="NCBI Taxonomy" id="2961651"/>
    <lineage>
        <taxon>Bacteria</taxon>
        <taxon>Bacillati</taxon>
        <taxon>Candidatus Sericytochromatia</taxon>
        <taxon>Candidatus Tanganyikabacteria</taxon>
    </lineage>
</organism>
<evidence type="ECO:0000313" key="2">
    <source>
        <dbReference type="Proteomes" id="UP000703893"/>
    </source>
</evidence>
<proteinExistence type="predicted"/>
<sequence>ALTTKHTENRVTLATVGSAKGGFVKFNSDKEGPWDIFLTRNVAFKLITATGSVVTPSASASSFPDCAALAAKYTVDLKLGVHYIELGPTSESEVSIVTESGEED</sequence>
<protein>
    <submittedName>
        <fullName evidence="1">Uncharacterized protein</fullName>
    </submittedName>
</protein>
<reference evidence="1 2" key="1">
    <citation type="submission" date="2019-03" db="EMBL/GenBank/DDBJ databases">
        <title>Lake Tanganyika Metagenome-Assembled Genomes (MAGs).</title>
        <authorList>
            <person name="Tran P."/>
        </authorList>
    </citation>
    <scope>NUCLEOTIDE SEQUENCE [LARGE SCALE GENOMIC DNA]</scope>
    <source>
        <strain evidence="1">K_DeepCast_65m_m2_236</strain>
    </source>
</reference>
<accession>A0A937X695</accession>
<dbReference type="AlphaFoldDB" id="A0A937X695"/>
<evidence type="ECO:0000313" key="1">
    <source>
        <dbReference type="EMBL" id="MBM3276118.1"/>
    </source>
</evidence>
<dbReference type="Proteomes" id="UP000703893">
    <property type="component" value="Unassembled WGS sequence"/>
</dbReference>
<comment type="caution">
    <text evidence="1">The sequence shown here is derived from an EMBL/GenBank/DDBJ whole genome shotgun (WGS) entry which is preliminary data.</text>
</comment>